<dbReference type="CDD" id="cd04194">
    <property type="entry name" value="GT8_A4GalT_like"/>
    <property type="match status" value="1"/>
</dbReference>
<dbReference type="EMBL" id="JAEMNX010000051">
    <property type="protein sequence ID" value="MBJ7540057.1"/>
    <property type="molecule type" value="Genomic_DNA"/>
</dbReference>
<keyword evidence="5" id="KW-1185">Reference proteome</keyword>
<dbReference type="AlphaFoldDB" id="A0A934K037"/>
<gene>
    <name evidence="4" type="ORF">I8J31_20525</name>
</gene>
<name>A0A934K037_9GAMM</name>
<dbReference type="InterPro" id="IPR050748">
    <property type="entry name" value="Glycosyltrans_8_dom-fam"/>
</dbReference>
<dbReference type="Proteomes" id="UP000628710">
    <property type="component" value="Unassembled WGS sequence"/>
</dbReference>
<evidence type="ECO:0000313" key="4">
    <source>
        <dbReference type="EMBL" id="MBJ7540057.1"/>
    </source>
</evidence>
<protein>
    <submittedName>
        <fullName evidence="4">Glycosyltransferase family 8 protein</fullName>
    </submittedName>
</protein>
<dbReference type="SUPFAM" id="SSF53448">
    <property type="entry name" value="Nucleotide-diphospho-sugar transferases"/>
    <property type="match status" value="1"/>
</dbReference>
<dbReference type="PANTHER" id="PTHR13778">
    <property type="entry name" value="GLYCOSYLTRANSFERASE 8 DOMAIN-CONTAINING PROTEIN"/>
    <property type="match status" value="1"/>
</dbReference>
<keyword evidence="1" id="KW-0328">Glycosyltransferase</keyword>
<dbReference type="GO" id="GO:0046872">
    <property type="term" value="F:metal ion binding"/>
    <property type="evidence" value="ECO:0007669"/>
    <property type="project" value="UniProtKB-KW"/>
</dbReference>
<dbReference type="Pfam" id="PF01501">
    <property type="entry name" value="Glyco_transf_8"/>
    <property type="match status" value="1"/>
</dbReference>
<dbReference type="InterPro" id="IPR002495">
    <property type="entry name" value="Glyco_trans_8"/>
</dbReference>
<keyword evidence="3" id="KW-0479">Metal-binding</keyword>
<dbReference type="Gene3D" id="3.90.550.10">
    <property type="entry name" value="Spore Coat Polysaccharide Biosynthesis Protein SpsA, Chain A"/>
    <property type="match status" value="1"/>
</dbReference>
<dbReference type="PANTHER" id="PTHR13778:SF47">
    <property type="entry name" value="LIPOPOLYSACCHARIDE 1,3-GALACTOSYLTRANSFERASE"/>
    <property type="match status" value="1"/>
</dbReference>
<proteinExistence type="predicted"/>
<evidence type="ECO:0000313" key="5">
    <source>
        <dbReference type="Proteomes" id="UP000628710"/>
    </source>
</evidence>
<reference evidence="4" key="1">
    <citation type="submission" date="2020-12" db="EMBL/GenBank/DDBJ databases">
        <title>Marinomonas arctica sp. nov., a psychrotolerant bacterium isolated from the Arctic.</title>
        <authorList>
            <person name="Zhang Y."/>
        </authorList>
    </citation>
    <scope>NUCLEOTIDE SEQUENCE</scope>
    <source>
        <strain evidence="4">C1424</strain>
    </source>
</reference>
<evidence type="ECO:0000256" key="2">
    <source>
        <dbReference type="ARBA" id="ARBA00022679"/>
    </source>
</evidence>
<dbReference type="GO" id="GO:0016757">
    <property type="term" value="F:glycosyltransferase activity"/>
    <property type="evidence" value="ECO:0007669"/>
    <property type="project" value="UniProtKB-KW"/>
</dbReference>
<evidence type="ECO:0000256" key="1">
    <source>
        <dbReference type="ARBA" id="ARBA00022676"/>
    </source>
</evidence>
<accession>A0A934K037</accession>
<comment type="caution">
    <text evidence="4">The sequence shown here is derived from an EMBL/GenBank/DDBJ whole genome shotgun (WGS) entry which is preliminary data.</text>
</comment>
<organism evidence="4 5">
    <name type="scientific">Marinomonas transparens</name>
    <dbReference type="NCBI Taxonomy" id="2795388"/>
    <lineage>
        <taxon>Bacteria</taxon>
        <taxon>Pseudomonadati</taxon>
        <taxon>Pseudomonadota</taxon>
        <taxon>Gammaproteobacteria</taxon>
        <taxon>Oceanospirillales</taxon>
        <taxon>Oceanospirillaceae</taxon>
        <taxon>Marinomonas</taxon>
    </lineage>
</organism>
<dbReference type="RefSeq" id="WP_199470449.1">
    <property type="nucleotide sequence ID" value="NZ_JAEMNX010000051.1"/>
</dbReference>
<keyword evidence="2" id="KW-0808">Transferase</keyword>
<dbReference type="InterPro" id="IPR029044">
    <property type="entry name" value="Nucleotide-diphossugar_trans"/>
</dbReference>
<evidence type="ECO:0000256" key="3">
    <source>
        <dbReference type="ARBA" id="ARBA00022723"/>
    </source>
</evidence>
<sequence>MISIVLCSDENYAPYSATVMVSSLVNTAAPEDFIFYLLTPGLTDGSKDKLQTAVESYGAQLEIISIEVSNFISLNIDLGRFGIGALLRLYMHRYLPEITKKVIYLDCDLLVLGDLAELWGKNLNGLTLGAITDLCSPSVFKGRQKNYFNSGVLLIDLIKWKNDEIGEKALTYLDKNLEKSKYPDQDALNSVLKGECLPIDLSWNFQPTSYAAYEKNYDYLENRRYELYTSIQKPNIVHFIGSVKPWSPDCVHPLQKLFIKFSEETPWPISIKKLRSNLSLSKRVRLFLKKNKIKRRRKMTKYRIY</sequence>